<dbReference type="InterPro" id="IPR001680">
    <property type="entry name" value="WD40_rpt"/>
</dbReference>
<sequence length="1057" mass="118528">MPVDLQDVYLTSVLEDEIENFVMKPGVNNPVVYINRSFVTQPQNPQQPQARDYFDLLSNQLDSKAKSKVDSLASKLDSRCTEKLQMSLSWCDETGFSPRSNPEHVKYLDSLCEQYYGKMKVLLESSMKQVLVQAENFRQKGVSSNLHEELVNLFKHIFIKNSFKFFGGREAILKKIESYIASGHTGQSDTAVRPLLLTGSHGSGASGICILTNGIVHTVPGWEGSVCVLRILKLSTRARTVETMLHCILEQVCLAYDLPMSYATRSLKEQQKLFYNILEKVTAKNPLIIIMDGLQDLIPTPGGQVEWIPAELPPNVRIIVTATEDGLQKMKLPSSTHSLSIPPFTKEEGEFLLNRILELHSRTLTPSQRGEVISAIERCPSPIYAVTLSAMASHWHSYTSDMQNRIKGSTEEQFGLLLDEMDEKYGVDCVKQILGYFSCAKTGLTDNELIDLVLCDKVIMNKLDGDAFAARSVWNRLCIDIEYLLMYRMVYGLITFQWKHSVFADCVMKRYFPKAEDIQAVHRLLMQYYEGNLKLNVSLGSTIPQPIKFGNTFNLRKLTELPYQMVKSGCVEKVKTQCLLNLEFLMAKMESVGVDGVIEDVAMAVQINPNDQELQQLYQLLQMSAFALSLDPSRLWMQFTSHVGKASLCPPIQQLCDESKSVIHDEGWFETKSPVSHVLDQMPSDDKVGQALVTGIFKLKTDPAHVVTVSTSQKKVQVWNLTSGKAVRTLINIPQPRNVRMVDDYRAVVLCNRELKVFDLNQGTLLSELKGVLNVERPYFEIMDENYAVTLSRNRMYVNIMELETGSQESTFKVGEDRFLDSLFVSADGQMCVCGDEVQKPFPLLVWDLPNKKLIHDMRIPNHEFLTSMAAISHDGQYVVSVCKEVDDPAPNFLTIYDLQSGQMYKKWTPEVSTCAVAISSAGHCVVNCLETGTLMVWDLVAGGLRHELSGHRQGVDRILISDSGTRCVSYSTNNIDQTVKLWDLTKGACLASFTSDVPLTSCELSMDGNAVILGLEGREDIVVLQLCLKEGGLQMITDGSYGDDSLKDKEFDPMAK</sequence>
<name>A0A1S3HUF9_LINAN</name>
<dbReference type="InterPro" id="IPR015943">
    <property type="entry name" value="WD40/YVTN_repeat-like_dom_sf"/>
</dbReference>
<keyword evidence="2" id="KW-0677">Repeat</keyword>
<dbReference type="InterPro" id="IPR052752">
    <property type="entry name" value="NACHT-WD_repeat"/>
</dbReference>
<dbReference type="InterPro" id="IPR011047">
    <property type="entry name" value="Quinoprotein_ADH-like_sf"/>
</dbReference>
<dbReference type="Pfam" id="PF25469">
    <property type="entry name" value="WHD_NWD1"/>
    <property type="match status" value="1"/>
</dbReference>
<dbReference type="SUPFAM" id="SSF50998">
    <property type="entry name" value="Quinoprotein alcohol dehydrogenase-like"/>
    <property type="match status" value="1"/>
</dbReference>
<keyword evidence="5" id="KW-1185">Reference proteome</keyword>
<keyword evidence="1 3" id="KW-0853">WD repeat</keyword>
<accession>A0A1S3HUF9</accession>
<dbReference type="FunCoup" id="A0A1S3HUF9">
    <property type="interactions" value="38"/>
</dbReference>
<reference evidence="6" key="1">
    <citation type="submission" date="2025-08" db="UniProtKB">
        <authorList>
            <consortium name="RefSeq"/>
        </authorList>
    </citation>
    <scope>IDENTIFICATION</scope>
    <source>
        <tissue evidence="6">Gonads</tissue>
    </source>
</reference>
<dbReference type="SUPFAM" id="SSF52540">
    <property type="entry name" value="P-loop containing nucleoside triphosphate hydrolases"/>
    <property type="match status" value="1"/>
</dbReference>
<dbReference type="AlphaFoldDB" id="A0A1S3HUF9"/>
<dbReference type="PANTHER" id="PTHR19871">
    <property type="entry name" value="BETA TRANSDUCIN-RELATED PROTEIN"/>
    <property type="match status" value="1"/>
</dbReference>
<evidence type="ECO:0000256" key="1">
    <source>
        <dbReference type="ARBA" id="ARBA00022574"/>
    </source>
</evidence>
<proteinExistence type="predicted"/>
<dbReference type="Gene3D" id="1.25.40.370">
    <property type="match status" value="1"/>
</dbReference>
<dbReference type="PROSITE" id="PS50082">
    <property type="entry name" value="WD_REPEATS_2"/>
    <property type="match status" value="1"/>
</dbReference>
<evidence type="ECO:0000313" key="5">
    <source>
        <dbReference type="Proteomes" id="UP000085678"/>
    </source>
</evidence>
<dbReference type="STRING" id="7574.A0A1S3HUF9"/>
<dbReference type="GeneID" id="106158306"/>
<dbReference type="OrthoDB" id="6134417at2759"/>
<gene>
    <name evidence="6" type="primary">LOC106158306</name>
</gene>
<feature type="repeat" description="WD" evidence="3">
    <location>
        <begin position="949"/>
        <end position="993"/>
    </location>
</feature>
<evidence type="ECO:0000259" key="4">
    <source>
        <dbReference type="Pfam" id="PF25469"/>
    </source>
</evidence>
<dbReference type="Gene3D" id="2.130.10.10">
    <property type="entry name" value="YVTN repeat-like/Quinoprotein amine dehydrogenase"/>
    <property type="match status" value="2"/>
</dbReference>
<dbReference type="PANTHER" id="PTHR19871:SF45">
    <property type="entry name" value="NACHT DOMAIN-CONTAINING PROTEIN"/>
    <property type="match status" value="1"/>
</dbReference>
<evidence type="ECO:0000256" key="2">
    <source>
        <dbReference type="ARBA" id="ARBA00022737"/>
    </source>
</evidence>
<evidence type="ECO:0000256" key="3">
    <source>
        <dbReference type="PROSITE-ProRule" id="PRU00221"/>
    </source>
</evidence>
<organism evidence="5 6">
    <name type="scientific">Lingula anatina</name>
    <name type="common">Brachiopod</name>
    <name type="synonym">Lingula unguis</name>
    <dbReference type="NCBI Taxonomy" id="7574"/>
    <lineage>
        <taxon>Eukaryota</taxon>
        <taxon>Metazoa</taxon>
        <taxon>Spiralia</taxon>
        <taxon>Lophotrochozoa</taxon>
        <taxon>Brachiopoda</taxon>
        <taxon>Linguliformea</taxon>
        <taxon>Lingulata</taxon>
        <taxon>Lingulida</taxon>
        <taxon>Linguloidea</taxon>
        <taxon>Lingulidae</taxon>
        <taxon>Lingula</taxon>
    </lineage>
</organism>
<protein>
    <submittedName>
        <fullName evidence="6">NACHT domain- and WD repeat-containing protein 1 isoform X2</fullName>
    </submittedName>
</protein>
<dbReference type="Proteomes" id="UP000085678">
    <property type="component" value="Unplaced"/>
</dbReference>
<evidence type="ECO:0000313" key="6">
    <source>
        <dbReference type="RefSeq" id="XP_013389680.1"/>
    </source>
</evidence>
<dbReference type="InterPro" id="IPR057588">
    <property type="entry name" value="NWD1/2-like_WH"/>
</dbReference>
<feature type="domain" description="NWD1/2-like winged helix-turn-helix" evidence="4">
    <location>
        <begin position="399"/>
        <end position="518"/>
    </location>
</feature>
<dbReference type="RefSeq" id="XP_013389680.1">
    <property type="nucleotide sequence ID" value="XM_013534226.1"/>
</dbReference>
<dbReference type="InterPro" id="IPR027417">
    <property type="entry name" value="P-loop_NTPase"/>
</dbReference>
<dbReference type="InParanoid" id="A0A1S3HUF9"/>